<name>A0AAD3HI21_9CHLO</name>
<feature type="non-terminal residue" evidence="3">
    <location>
        <position position="1"/>
    </location>
</feature>
<dbReference type="InterPro" id="IPR032675">
    <property type="entry name" value="LRR_dom_sf"/>
</dbReference>
<dbReference type="Proteomes" id="UP001054857">
    <property type="component" value="Unassembled WGS sequence"/>
</dbReference>
<evidence type="ECO:0000313" key="4">
    <source>
        <dbReference type="Proteomes" id="UP001054857"/>
    </source>
</evidence>
<feature type="compositionally biased region" description="Low complexity" evidence="2">
    <location>
        <begin position="142"/>
        <end position="151"/>
    </location>
</feature>
<comment type="subcellular location">
    <subcellularLocation>
        <location evidence="1">Cytoplasm</location>
        <location evidence="1">Cytoskeleton</location>
        <location evidence="1">Cilium axoneme</location>
    </subcellularLocation>
</comment>
<dbReference type="Gene3D" id="3.80.10.10">
    <property type="entry name" value="Ribonuclease Inhibitor"/>
    <property type="match status" value="1"/>
</dbReference>
<sequence length="151" mass="14776">GGGTSGVMVGGEGGGAGMWAELTAPALRELVLDGNPLGQAGVLATMRLLQVNSVLRQLSLSNVTITPLPGEPLDLDPAHPNGSYTLDLADPEHRKAAATLVSLWHSSGGSSWLSATLNGLPVHLPRAAAGSVTTGGEGGGAAPAAAAGKGG</sequence>
<dbReference type="AlphaFoldDB" id="A0AAD3HI21"/>
<evidence type="ECO:0000256" key="1">
    <source>
        <dbReference type="ARBA" id="ARBA00004430"/>
    </source>
</evidence>
<comment type="caution">
    <text evidence="3">The sequence shown here is derived from an EMBL/GenBank/DDBJ whole genome shotgun (WGS) entry which is preliminary data.</text>
</comment>
<keyword evidence="4" id="KW-1185">Reference proteome</keyword>
<protein>
    <submittedName>
        <fullName evidence="3">Uncharacterized protein</fullName>
    </submittedName>
</protein>
<feature type="non-terminal residue" evidence="3">
    <location>
        <position position="151"/>
    </location>
</feature>
<feature type="region of interest" description="Disordered" evidence="2">
    <location>
        <begin position="131"/>
        <end position="151"/>
    </location>
</feature>
<dbReference type="SUPFAM" id="SSF52047">
    <property type="entry name" value="RNI-like"/>
    <property type="match status" value="1"/>
</dbReference>
<reference evidence="3 4" key="1">
    <citation type="journal article" date="2021" name="Sci. Rep.">
        <title>Genome sequencing of the multicellular alga Astrephomene provides insights into convergent evolution of germ-soma differentiation.</title>
        <authorList>
            <person name="Yamashita S."/>
            <person name="Yamamoto K."/>
            <person name="Matsuzaki R."/>
            <person name="Suzuki S."/>
            <person name="Yamaguchi H."/>
            <person name="Hirooka S."/>
            <person name="Minakuchi Y."/>
            <person name="Miyagishima S."/>
            <person name="Kawachi M."/>
            <person name="Toyoda A."/>
            <person name="Nozaki H."/>
        </authorList>
    </citation>
    <scope>NUCLEOTIDE SEQUENCE [LARGE SCALE GENOMIC DNA]</scope>
    <source>
        <strain evidence="3 4">NIES-4017</strain>
    </source>
</reference>
<organism evidence="3 4">
    <name type="scientific">Astrephomene gubernaculifera</name>
    <dbReference type="NCBI Taxonomy" id="47775"/>
    <lineage>
        <taxon>Eukaryota</taxon>
        <taxon>Viridiplantae</taxon>
        <taxon>Chlorophyta</taxon>
        <taxon>core chlorophytes</taxon>
        <taxon>Chlorophyceae</taxon>
        <taxon>CS clade</taxon>
        <taxon>Chlamydomonadales</taxon>
        <taxon>Astrephomenaceae</taxon>
        <taxon>Astrephomene</taxon>
    </lineage>
</organism>
<evidence type="ECO:0000313" key="3">
    <source>
        <dbReference type="EMBL" id="GFR42094.1"/>
    </source>
</evidence>
<dbReference type="GO" id="GO:0005930">
    <property type="term" value="C:axoneme"/>
    <property type="evidence" value="ECO:0007669"/>
    <property type="project" value="UniProtKB-SubCell"/>
</dbReference>
<dbReference type="EMBL" id="BMAR01000002">
    <property type="protein sequence ID" value="GFR42094.1"/>
    <property type="molecule type" value="Genomic_DNA"/>
</dbReference>
<accession>A0AAD3HI21</accession>
<proteinExistence type="predicted"/>
<gene>
    <name evidence="3" type="ORF">Agub_g2936</name>
</gene>
<evidence type="ECO:0000256" key="2">
    <source>
        <dbReference type="SAM" id="MobiDB-lite"/>
    </source>
</evidence>